<reference evidence="2" key="1">
    <citation type="submission" date="2016-01" db="EMBL/GenBank/DDBJ databases">
        <authorList>
            <person name="Mitreva M."/>
            <person name="Pepin K.H."/>
            <person name="Mihindukulasuriya K.A."/>
            <person name="Fulton R."/>
            <person name="Fronick C."/>
            <person name="O'Laughlin M."/>
            <person name="Miner T."/>
            <person name="Herter B."/>
            <person name="Rosa B.A."/>
            <person name="Cordes M."/>
            <person name="Tomlinson C."/>
            <person name="Wollam A."/>
            <person name="Palsikar V.B."/>
            <person name="Mardis E.R."/>
            <person name="Wilson R.K."/>
        </authorList>
    </citation>
    <scope>NUCLEOTIDE SEQUENCE [LARGE SCALE GENOMIC DNA]</scope>
    <source>
        <strain evidence="2">MJR7716</strain>
    </source>
</reference>
<dbReference type="SUPFAM" id="SSF56784">
    <property type="entry name" value="HAD-like"/>
    <property type="match status" value="1"/>
</dbReference>
<dbReference type="Gene3D" id="1.10.150.240">
    <property type="entry name" value="Putative phosphatase, domain 2"/>
    <property type="match status" value="1"/>
</dbReference>
<dbReference type="SFLD" id="SFLDS00003">
    <property type="entry name" value="Haloacid_Dehalogenase"/>
    <property type="match status" value="1"/>
</dbReference>
<dbReference type="InterPro" id="IPR023214">
    <property type="entry name" value="HAD_sf"/>
</dbReference>
<evidence type="ECO:0000313" key="1">
    <source>
        <dbReference type="EMBL" id="KXA44246.1"/>
    </source>
</evidence>
<keyword evidence="1" id="KW-0378">Hydrolase</keyword>
<dbReference type="eggNOG" id="COG0637">
    <property type="taxonomic scope" value="Bacteria"/>
</dbReference>
<dbReference type="Gene3D" id="3.40.50.1000">
    <property type="entry name" value="HAD superfamily/HAD-like"/>
    <property type="match status" value="1"/>
</dbReference>
<dbReference type="SFLD" id="SFLDG01135">
    <property type="entry name" value="C1.5.6:_HAD__Beta-PGM__Phospha"/>
    <property type="match status" value="1"/>
</dbReference>
<dbReference type="PATRIC" id="fig|28128.5.peg.162"/>
<proteinExistence type="predicted"/>
<dbReference type="InterPro" id="IPR036412">
    <property type="entry name" value="HAD-like_sf"/>
</dbReference>
<sequence>MGMGFSINRTMFQEAINQYNRGSAHPFNPKVVLFDMDGVLYDSMPNHAQVWMLAMKENGIKFSAKDAYATEGARGVDTVKKYAKAQLGKDLTDEEAEAIYQLKARYFHELLPPSIFDGVRDLMQKIRSCGLKIGVVTGSGQRTLIERLLNDFSDFLTEDQVTTAFDVKRGKPNPDPYLTGLRKAGNYAPYEGIVVENAPLGIRSGVAAHCFTVAINSGPLSDSSLLDEGANILFPTIRKFADNWDDLIRNLKPGF</sequence>
<name>A0A133QMZ5_9BACT</name>
<keyword evidence="2" id="KW-1185">Reference proteome</keyword>
<gene>
    <name evidence="1" type="ORF">HMPREF3226_00162</name>
</gene>
<evidence type="ECO:0000313" key="2">
    <source>
        <dbReference type="Proteomes" id="UP000070533"/>
    </source>
</evidence>
<dbReference type="EMBL" id="LRQG01000010">
    <property type="protein sequence ID" value="KXA44246.1"/>
    <property type="molecule type" value="Genomic_DNA"/>
</dbReference>
<dbReference type="Pfam" id="PF00702">
    <property type="entry name" value="Hydrolase"/>
    <property type="match status" value="1"/>
</dbReference>
<dbReference type="InterPro" id="IPR023198">
    <property type="entry name" value="PGP-like_dom2"/>
</dbReference>
<dbReference type="Proteomes" id="UP000070533">
    <property type="component" value="Unassembled WGS sequence"/>
</dbReference>
<dbReference type="GO" id="GO:0050308">
    <property type="term" value="F:sugar-phosphatase activity"/>
    <property type="evidence" value="ECO:0007669"/>
    <property type="project" value="TreeGrafter"/>
</dbReference>
<comment type="caution">
    <text evidence="1">The sequence shown here is derived from an EMBL/GenBank/DDBJ whole genome shotgun (WGS) entry which is preliminary data.</text>
</comment>
<dbReference type="STRING" id="28128.HMPREF3226_00162"/>
<dbReference type="PANTHER" id="PTHR43481:SF4">
    <property type="entry name" value="GLYCEROL-1-PHOSPHATE PHOSPHOHYDROLASE 1-RELATED"/>
    <property type="match status" value="1"/>
</dbReference>
<dbReference type="SFLD" id="SFLDG01129">
    <property type="entry name" value="C1.5:_HAD__Beta-PGM__Phosphata"/>
    <property type="match status" value="1"/>
</dbReference>
<dbReference type="InterPro" id="IPR051806">
    <property type="entry name" value="HAD-like_SPP"/>
</dbReference>
<accession>A0A133QMZ5</accession>
<dbReference type="PANTHER" id="PTHR43481">
    <property type="entry name" value="FRUCTOSE-1-PHOSPHATE PHOSPHATASE"/>
    <property type="match status" value="1"/>
</dbReference>
<protein>
    <submittedName>
        <fullName evidence="1">HAD hydrolase, family IA, variant 3</fullName>
    </submittedName>
</protein>
<organism evidence="1 2">
    <name type="scientific">Prevotella corporis</name>
    <dbReference type="NCBI Taxonomy" id="28128"/>
    <lineage>
        <taxon>Bacteria</taxon>
        <taxon>Pseudomonadati</taxon>
        <taxon>Bacteroidota</taxon>
        <taxon>Bacteroidia</taxon>
        <taxon>Bacteroidales</taxon>
        <taxon>Prevotellaceae</taxon>
        <taxon>Prevotella</taxon>
    </lineage>
</organism>
<dbReference type="AlphaFoldDB" id="A0A133QMZ5"/>